<evidence type="ECO:0000313" key="1">
    <source>
        <dbReference type="EMBL" id="ANC77310.1"/>
    </source>
</evidence>
<evidence type="ECO:0000313" key="2">
    <source>
        <dbReference type="Proteomes" id="UP000076623"/>
    </source>
</evidence>
<name>A0A160IN85_9BACL</name>
<organism evidence="1 2">
    <name type="scientific">Fictibacillus phosphorivorans</name>
    <dbReference type="NCBI Taxonomy" id="1221500"/>
    <lineage>
        <taxon>Bacteria</taxon>
        <taxon>Bacillati</taxon>
        <taxon>Bacillota</taxon>
        <taxon>Bacilli</taxon>
        <taxon>Bacillales</taxon>
        <taxon>Fictibacillaceae</taxon>
        <taxon>Fictibacillus</taxon>
    </lineage>
</organism>
<reference evidence="1 2" key="1">
    <citation type="submission" date="2016-04" db="EMBL/GenBank/DDBJ databases">
        <title>Complete genome sequence of Fictibacillus phosphorivorans G25-29, a strain toxic to nematodes.</title>
        <authorList>
            <person name="Zheng Z."/>
        </authorList>
    </citation>
    <scope>NUCLEOTIDE SEQUENCE [LARGE SCALE GENOMIC DNA]</scope>
    <source>
        <strain evidence="1 2">G25-29</strain>
    </source>
</reference>
<dbReference type="AlphaFoldDB" id="A0A160IN85"/>
<proteinExistence type="predicted"/>
<evidence type="ECO:0008006" key="3">
    <source>
        <dbReference type="Google" id="ProtNLM"/>
    </source>
</evidence>
<dbReference type="KEGG" id="fpn:ABE65_011050"/>
<protein>
    <recommendedName>
        <fullName evidence="3">SpoVT-AbrB domain-containing protein</fullName>
    </recommendedName>
</protein>
<dbReference type="Proteomes" id="UP000076623">
    <property type="component" value="Chromosome"/>
</dbReference>
<keyword evidence="2" id="KW-1185">Reference proteome</keyword>
<dbReference type="RefSeq" id="WP_066394741.1">
    <property type="nucleotide sequence ID" value="NZ_CP015378.1"/>
</dbReference>
<dbReference type="EMBL" id="CP015378">
    <property type="protein sequence ID" value="ANC77310.1"/>
    <property type="molecule type" value="Genomic_DNA"/>
</dbReference>
<accession>A0A160IN85</accession>
<gene>
    <name evidence="1" type="ORF">ABE65_011050</name>
</gene>
<sequence>MSVVLNKFYDNKKGYFHIPVVWREEFQFEIGEKVGVDVKDGIIIIDKMNERRFTPIIGVKGRLTIPLEIRQELKSHTYQLIAIQETEQFILTPA</sequence>